<dbReference type="VEuPathDB" id="PlasmoDB:PVP01_1274800"/>
<dbReference type="OrthoDB" id="383226at2759"/>
<dbReference type="VEuPathDB" id="PlasmoDB:PVX_069190"/>
<dbReference type="EMBL" id="LT635623">
    <property type="protein sequence ID" value="VUZ98035.1"/>
    <property type="molecule type" value="Genomic_DNA"/>
</dbReference>
<dbReference type="AlphaFoldDB" id="A0A565A1X4"/>
<name>A0A565A1X4_PLAVI</name>
<dbReference type="VEuPathDB" id="PlasmoDB:PVPAM_080010800"/>
<dbReference type="Proteomes" id="UP000220605">
    <property type="component" value="Chromosome 12"/>
</dbReference>
<dbReference type="InterPro" id="IPR008780">
    <property type="entry name" value="Plasmodium_Vir"/>
</dbReference>
<organism evidence="1 2">
    <name type="scientific">Plasmodium vivax</name>
    <name type="common">malaria parasite P. vivax</name>
    <dbReference type="NCBI Taxonomy" id="5855"/>
    <lineage>
        <taxon>Eukaryota</taxon>
        <taxon>Sar</taxon>
        <taxon>Alveolata</taxon>
        <taxon>Apicomplexa</taxon>
        <taxon>Aconoidasida</taxon>
        <taxon>Haemosporida</taxon>
        <taxon>Plasmodiidae</taxon>
        <taxon>Plasmodium</taxon>
        <taxon>Plasmodium (Plasmodium)</taxon>
    </lineage>
</organism>
<gene>
    <name evidence="1" type="ORF">PVP01_1274800</name>
</gene>
<reference evidence="2" key="1">
    <citation type="submission" date="2016-07" db="EMBL/GenBank/DDBJ databases">
        <authorList>
            <consortium name="Pathogen Informatics"/>
        </authorList>
    </citation>
    <scope>NUCLEOTIDE SEQUENCE [LARGE SCALE GENOMIC DNA]</scope>
</reference>
<protein>
    <submittedName>
        <fullName evidence="1">VIR protein</fullName>
    </submittedName>
</protein>
<proteinExistence type="predicted"/>
<evidence type="ECO:0000313" key="1">
    <source>
        <dbReference type="EMBL" id="VUZ98035.1"/>
    </source>
</evidence>
<evidence type="ECO:0000313" key="2">
    <source>
        <dbReference type="Proteomes" id="UP000220605"/>
    </source>
</evidence>
<dbReference type="Pfam" id="PF05795">
    <property type="entry name" value="Plasmodium_Vir"/>
    <property type="match status" value="1"/>
</dbReference>
<sequence length="361" mass="41803">MAKILDNNELRLLPTKKIYDQLDNGTDGCEDEMFYTAAKAKLGDYNWFHNVSDKILKGLCYAHRNNFQEVSDNDICIFLFYWLGDILYDNLNPWFHFNSVISNLFLILRNFSGKKCTAPTYYNIYKGEDFKNMKLFFDYSKDYDTYQQHITDNRTCNEKYNDYLQKHVETYKKFQSECEIKPHSPGYCKAFNEYFHVKGPERLSNLTCNIQNNEPETKQAHDEIEATQELQIQAHGTGEESVILTGGLERGTEQGSERHGSLGNPPQAVNFPMAISSDPADVPSISGTTKTIATTASVAGILVPPFLVYNFTPVRSWINKLLGRKPIYRNPLTERELIENSYQHHHFDSERNRYNISYRPE</sequence>
<accession>A0A565A1X4</accession>
<dbReference type="VEuPathDB" id="PlasmoDB:PVW1_000007700"/>